<dbReference type="AlphaFoldDB" id="A0A0G0DJJ2"/>
<evidence type="ECO:0000256" key="7">
    <source>
        <dbReference type="ARBA" id="ARBA00047364"/>
    </source>
</evidence>
<evidence type="ECO:0000313" key="11">
    <source>
        <dbReference type="Proteomes" id="UP000034316"/>
    </source>
</evidence>
<evidence type="ECO:0000256" key="4">
    <source>
        <dbReference type="ARBA" id="ARBA00022840"/>
    </source>
</evidence>
<dbReference type="FunFam" id="2.170.220.10:FF:000001">
    <property type="entry name" value="methionine--tRNA ligase, mitochondrial"/>
    <property type="match status" value="1"/>
</dbReference>
<evidence type="ECO:0000256" key="6">
    <source>
        <dbReference type="ARBA" id="ARBA00023146"/>
    </source>
</evidence>
<dbReference type="GO" id="GO:0005524">
    <property type="term" value="F:ATP binding"/>
    <property type="evidence" value="ECO:0007669"/>
    <property type="project" value="UniProtKB-KW"/>
</dbReference>
<dbReference type="Pfam" id="PF09334">
    <property type="entry name" value="tRNA-synt_1g"/>
    <property type="match status" value="2"/>
</dbReference>
<evidence type="ECO:0000313" key="10">
    <source>
        <dbReference type="EMBL" id="KKP88956.1"/>
    </source>
</evidence>
<dbReference type="EMBL" id="LBRB01000005">
    <property type="protein sequence ID" value="KKP88956.1"/>
    <property type="molecule type" value="Genomic_DNA"/>
</dbReference>
<dbReference type="CDD" id="cd00814">
    <property type="entry name" value="MetRS_core"/>
    <property type="match status" value="1"/>
</dbReference>
<dbReference type="InterPro" id="IPR014729">
    <property type="entry name" value="Rossmann-like_a/b/a_fold"/>
</dbReference>
<dbReference type="Gene3D" id="2.170.220.10">
    <property type="match status" value="1"/>
</dbReference>
<gene>
    <name evidence="10" type="ORF">UR93_C0005G0012</name>
</gene>
<comment type="catalytic activity">
    <reaction evidence="7">
        <text>tRNA(Met) + L-methionine + ATP = L-methionyl-tRNA(Met) + AMP + diphosphate</text>
        <dbReference type="Rhea" id="RHEA:13481"/>
        <dbReference type="Rhea" id="RHEA-COMP:9667"/>
        <dbReference type="Rhea" id="RHEA-COMP:9698"/>
        <dbReference type="ChEBI" id="CHEBI:30616"/>
        <dbReference type="ChEBI" id="CHEBI:33019"/>
        <dbReference type="ChEBI" id="CHEBI:57844"/>
        <dbReference type="ChEBI" id="CHEBI:78442"/>
        <dbReference type="ChEBI" id="CHEBI:78530"/>
        <dbReference type="ChEBI" id="CHEBI:456215"/>
        <dbReference type="EC" id="6.1.1.10"/>
    </reaction>
</comment>
<feature type="domain" description="Methionyl/Leucyl tRNA synthetase" evidence="9">
    <location>
        <begin position="5"/>
        <end position="74"/>
    </location>
</feature>
<dbReference type="InterPro" id="IPR033911">
    <property type="entry name" value="MetRS_core"/>
</dbReference>
<comment type="similarity">
    <text evidence="8">Belongs to the class-I aminoacyl-tRNA synthetase family.</text>
</comment>
<evidence type="ECO:0000256" key="5">
    <source>
        <dbReference type="ARBA" id="ARBA00022917"/>
    </source>
</evidence>
<dbReference type="STRING" id="1618333.UR93_C0005G0012"/>
<organism evidence="10 11">
    <name type="scientific">Berkelbacteria bacterium GW2011_GWA2_35_9</name>
    <dbReference type="NCBI Taxonomy" id="1618333"/>
    <lineage>
        <taxon>Bacteria</taxon>
        <taxon>Candidatus Berkelbacteria</taxon>
    </lineage>
</organism>
<dbReference type="InterPro" id="IPR015413">
    <property type="entry name" value="Methionyl/Leucyl_tRNA_Synth"/>
</dbReference>
<evidence type="ECO:0000256" key="1">
    <source>
        <dbReference type="ARBA" id="ARBA00012838"/>
    </source>
</evidence>
<dbReference type="PANTHER" id="PTHR43326:SF1">
    <property type="entry name" value="METHIONINE--TRNA LIGASE, MITOCHONDRIAL"/>
    <property type="match status" value="1"/>
</dbReference>
<dbReference type="Gene3D" id="3.40.50.620">
    <property type="entry name" value="HUPs"/>
    <property type="match status" value="2"/>
</dbReference>
<sequence>MNKFYITTPIYYVNASPHIGHAYTTIAADILCRAHKSWGEKVFFLTGTDEHGAKIQRSALDFGEQRLKIKDKKHNFPDASVGIPTSDTIGSSEKIQNYTDKISHEFKNAWKLLNINYDYFVRTTDENHERFVQEFLTKLYSKGDIYQGIYEGLYCVGCEEYKKAEDLENGNCPIHKKPVENVKEAVYFFKLSQYQDKIIQLIESDEVKIRPLERKNEVLGFLQNKLEDTAISRSKVEWGIPVPWDKEQTIYVWVDALLNYLSVIQNPKSEIRNPKHKEFWSPDLQLIGKDILRFHGVTWLGLLLSAELELPKELFAHGFFTINKQKMSKSLGNIISIQELINKYGLDATRYLLISSFPFGNDGDFSFEELDRRYESELANELGNLVQRTVVLAKKFTIKFNPENPDYCRNG</sequence>
<keyword evidence="6 8" id="KW-0030">Aminoacyl-tRNA synthetase</keyword>
<evidence type="ECO:0000256" key="3">
    <source>
        <dbReference type="ARBA" id="ARBA00022741"/>
    </source>
</evidence>
<comment type="caution">
    <text evidence="10">The sequence shown here is derived from an EMBL/GenBank/DDBJ whole genome shotgun (WGS) entry which is preliminary data.</text>
</comment>
<dbReference type="PANTHER" id="PTHR43326">
    <property type="entry name" value="METHIONYL-TRNA SYNTHETASE"/>
    <property type="match status" value="1"/>
</dbReference>
<dbReference type="GO" id="GO:0004825">
    <property type="term" value="F:methionine-tRNA ligase activity"/>
    <property type="evidence" value="ECO:0007669"/>
    <property type="project" value="UniProtKB-EC"/>
</dbReference>
<dbReference type="PATRIC" id="fig|1618333.3.peg.206"/>
<evidence type="ECO:0000256" key="2">
    <source>
        <dbReference type="ARBA" id="ARBA00022598"/>
    </source>
</evidence>
<keyword evidence="5 8" id="KW-0648">Protein biosynthesis</keyword>
<keyword evidence="3 8" id="KW-0547">Nucleotide-binding</keyword>
<dbReference type="SUPFAM" id="SSF52374">
    <property type="entry name" value="Nucleotidylyl transferase"/>
    <property type="match status" value="1"/>
</dbReference>
<evidence type="ECO:0000256" key="8">
    <source>
        <dbReference type="RuleBase" id="RU363039"/>
    </source>
</evidence>
<feature type="domain" description="Methionyl/Leucyl tRNA synthetase" evidence="9">
    <location>
        <begin position="163"/>
        <end position="389"/>
    </location>
</feature>
<protein>
    <recommendedName>
        <fullName evidence="1">methionine--tRNA ligase</fullName>
        <ecNumber evidence="1">6.1.1.10</ecNumber>
    </recommendedName>
</protein>
<dbReference type="PRINTS" id="PR01041">
    <property type="entry name" value="TRNASYNTHMET"/>
</dbReference>
<dbReference type="Proteomes" id="UP000034316">
    <property type="component" value="Unassembled WGS sequence"/>
</dbReference>
<dbReference type="EC" id="6.1.1.10" evidence="1"/>
<keyword evidence="2 8" id="KW-0436">Ligase</keyword>
<keyword evidence="4 8" id="KW-0067">ATP-binding</keyword>
<evidence type="ECO:0000259" key="9">
    <source>
        <dbReference type="Pfam" id="PF09334"/>
    </source>
</evidence>
<dbReference type="InterPro" id="IPR023457">
    <property type="entry name" value="Met-tRNA_synth_2"/>
</dbReference>
<name>A0A0G0DJJ2_9BACT</name>
<accession>A0A0G0DJJ2</accession>
<reference evidence="10 11" key="1">
    <citation type="journal article" date="2015" name="Nature">
        <title>rRNA introns, odd ribosomes, and small enigmatic genomes across a large radiation of phyla.</title>
        <authorList>
            <person name="Brown C.T."/>
            <person name="Hug L.A."/>
            <person name="Thomas B.C."/>
            <person name="Sharon I."/>
            <person name="Castelle C.J."/>
            <person name="Singh A."/>
            <person name="Wilkins M.J."/>
            <person name="Williams K.H."/>
            <person name="Banfield J.F."/>
        </authorList>
    </citation>
    <scope>NUCLEOTIDE SEQUENCE [LARGE SCALE GENOMIC DNA]</scope>
</reference>
<proteinExistence type="inferred from homology"/>
<dbReference type="GO" id="GO:0006431">
    <property type="term" value="P:methionyl-tRNA aminoacylation"/>
    <property type="evidence" value="ECO:0007669"/>
    <property type="project" value="InterPro"/>
</dbReference>